<proteinExistence type="predicted"/>
<sequence>EMDESMDESIKKEDTSSVSILQSGSGGGPRRRYHRKDAKKRKLEDPNAPRRPRSAYVHFLSSQRAKYGSGKGGGTCNQREINEQLAAEWRALTDTERQVFINKSNLEKEEYATLMESYVKTPEFRNFNAQKAQMKKDKHGDFDEANTSKSHKAKKHGKAHGKERDFDCQPIDTGIFSDQFVAYNKEQETSLRSLRRQIGQTEDELESLKRTSHSLHVNSEHLRESIKKDRLEADRLEDTLSSWLDQVKGSLGEDEMDDGELEAYLEDMLANEEEHKEVMDKLAKALNHTTFVVHQ</sequence>
<dbReference type="Gene3D" id="1.10.30.10">
    <property type="entry name" value="High mobility group box domain"/>
    <property type="match status" value="1"/>
</dbReference>
<feature type="domain" description="HMG box" evidence="6">
    <location>
        <begin position="49"/>
        <end position="119"/>
    </location>
</feature>
<dbReference type="Pfam" id="PF00505">
    <property type="entry name" value="HMG_box"/>
    <property type="match status" value="1"/>
</dbReference>
<evidence type="ECO:0000256" key="5">
    <source>
        <dbReference type="SAM" id="MobiDB-lite"/>
    </source>
</evidence>
<feature type="region of interest" description="Disordered" evidence="5">
    <location>
        <begin position="133"/>
        <end position="166"/>
    </location>
</feature>
<protein>
    <recommendedName>
        <fullName evidence="6">HMG box domain-containing protein</fullName>
    </recommendedName>
</protein>
<dbReference type="GO" id="GO:0003677">
    <property type="term" value="F:DNA binding"/>
    <property type="evidence" value="ECO:0007669"/>
    <property type="project" value="UniProtKB-UniRule"/>
</dbReference>
<evidence type="ECO:0000313" key="7">
    <source>
        <dbReference type="EMBL" id="GMT20046.1"/>
    </source>
</evidence>
<evidence type="ECO:0000256" key="1">
    <source>
        <dbReference type="ARBA" id="ARBA00023125"/>
    </source>
</evidence>
<dbReference type="SUPFAM" id="SSF47095">
    <property type="entry name" value="HMG-box"/>
    <property type="match status" value="1"/>
</dbReference>
<accession>A0AAV5VN43</accession>
<dbReference type="Proteomes" id="UP001432322">
    <property type="component" value="Unassembled WGS sequence"/>
</dbReference>
<dbReference type="InterPro" id="IPR051965">
    <property type="entry name" value="ChromReg_NeuronalGeneExpr"/>
</dbReference>
<evidence type="ECO:0000256" key="4">
    <source>
        <dbReference type="SAM" id="Coils"/>
    </source>
</evidence>
<feature type="DNA-binding region" description="HMG box" evidence="3">
    <location>
        <begin position="49"/>
        <end position="119"/>
    </location>
</feature>
<dbReference type="GO" id="GO:0005634">
    <property type="term" value="C:nucleus"/>
    <property type="evidence" value="ECO:0007669"/>
    <property type="project" value="UniProtKB-UniRule"/>
</dbReference>
<evidence type="ECO:0000259" key="6">
    <source>
        <dbReference type="PROSITE" id="PS50118"/>
    </source>
</evidence>
<keyword evidence="2 3" id="KW-0539">Nucleus</keyword>
<comment type="caution">
    <text evidence="7">The sequence shown here is derived from an EMBL/GenBank/DDBJ whole genome shotgun (WGS) entry which is preliminary data.</text>
</comment>
<feature type="region of interest" description="Disordered" evidence="5">
    <location>
        <begin position="1"/>
        <end position="55"/>
    </location>
</feature>
<evidence type="ECO:0000256" key="2">
    <source>
        <dbReference type="ARBA" id="ARBA00023242"/>
    </source>
</evidence>
<dbReference type="PANTHER" id="PTHR46040:SF3">
    <property type="entry name" value="HIGH MOBILITY GROUP PROTEIN 2"/>
    <property type="match status" value="1"/>
</dbReference>
<feature type="compositionally biased region" description="Basic residues" evidence="5">
    <location>
        <begin position="149"/>
        <end position="159"/>
    </location>
</feature>
<dbReference type="AlphaFoldDB" id="A0AAV5VN43"/>
<organism evidence="7 8">
    <name type="scientific">Pristionchus fissidentatus</name>
    <dbReference type="NCBI Taxonomy" id="1538716"/>
    <lineage>
        <taxon>Eukaryota</taxon>
        <taxon>Metazoa</taxon>
        <taxon>Ecdysozoa</taxon>
        <taxon>Nematoda</taxon>
        <taxon>Chromadorea</taxon>
        <taxon>Rhabditida</taxon>
        <taxon>Rhabditina</taxon>
        <taxon>Diplogasteromorpha</taxon>
        <taxon>Diplogasteroidea</taxon>
        <taxon>Neodiplogasteridae</taxon>
        <taxon>Pristionchus</taxon>
    </lineage>
</organism>
<dbReference type="SMART" id="SM00398">
    <property type="entry name" value="HMG"/>
    <property type="match status" value="1"/>
</dbReference>
<dbReference type="InterPro" id="IPR009071">
    <property type="entry name" value="HMG_box_dom"/>
</dbReference>
<feature type="non-terminal residue" evidence="7">
    <location>
        <position position="1"/>
    </location>
</feature>
<reference evidence="7" key="1">
    <citation type="submission" date="2023-10" db="EMBL/GenBank/DDBJ databases">
        <title>Genome assembly of Pristionchus species.</title>
        <authorList>
            <person name="Yoshida K."/>
            <person name="Sommer R.J."/>
        </authorList>
    </citation>
    <scope>NUCLEOTIDE SEQUENCE</scope>
    <source>
        <strain evidence="7">RS5133</strain>
    </source>
</reference>
<keyword evidence="8" id="KW-1185">Reference proteome</keyword>
<evidence type="ECO:0000256" key="3">
    <source>
        <dbReference type="PROSITE-ProRule" id="PRU00267"/>
    </source>
</evidence>
<gene>
    <name evidence="7" type="ORF">PFISCL1PPCAC_11343</name>
</gene>
<evidence type="ECO:0000313" key="8">
    <source>
        <dbReference type="Proteomes" id="UP001432322"/>
    </source>
</evidence>
<feature type="coiled-coil region" evidence="4">
    <location>
        <begin position="184"/>
        <end position="239"/>
    </location>
</feature>
<dbReference type="InterPro" id="IPR036910">
    <property type="entry name" value="HMG_box_dom_sf"/>
</dbReference>
<name>A0AAV5VN43_9BILA</name>
<dbReference type="PANTHER" id="PTHR46040">
    <property type="entry name" value="HIGH MOBILITY GROUP PROTEIN 2"/>
    <property type="match status" value="1"/>
</dbReference>
<dbReference type="EMBL" id="BTSY01000003">
    <property type="protein sequence ID" value="GMT20046.1"/>
    <property type="molecule type" value="Genomic_DNA"/>
</dbReference>
<keyword evidence="4" id="KW-0175">Coiled coil</keyword>
<keyword evidence="1 3" id="KW-0238">DNA-binding</keyword>
<feature type="compositionally biased region" description="Basic residues" evidence="5">
    <location>
        <begin position="29"/>
        <end position="41"/>
    </location>
</feature>
<dbReference type="PROSITE" id="PS50118">
    <property type="entry name" value="HMG_BOX_2"/>
    <property type="match status" value="1"/>
</dbReference>
<dbReference type="GO" id="GO:0010468">
    <property type="term" value="P:regulation of gene expression"/>
    <property type="evidence" value="ECO:0007669"/>
    <property type="project" value="TreeGrafter"/>
</dbReference>